<sequence length="170" mass="19889">MRVRNKRLFFSYAHPCGDVLVKRGSMERDSLERIREQLRGDGEIDADPKLFKVAYALISMLADEKGRKEIDDEVLREYYWRKHDGHVMEEAKNRNDIVPDMCIVFPARVIYAKGKNAVVETPVGRRSINIEFVPNVHAGDFVTVHYSYACERIGEEEFRRLWREKNGRQG</sequence>
<name>A0A7D6BCA3_FERL1</name>
<dbReference type="SUPFAM" id="SSF159127">
    <property type="entry name" value="HupF/HypC-like"/>
    <property type="match status" value="1"/>
</dbReference>
<evidence type="ECO:0000313" key="2">
    <source>
        <dbReference type="EMBL" id="QLJ52939.1"/>
    </source>
</evidence>
<dbReference type="EMBL" id="CP058998">
    <property type="protein sequence ID" value="QLJ52939.1"/>
    <property type="molecule type" value="Genomic_DNA"/>
</dbReference>
<dbReference type="InterPro" id="IPR001109">
    <property type="entry name" value="Hydrogenase_HupF/HypC"/>
</dbReference>
<dbReference type="Pfam" id="PF01455">
    <property type="entry name" value="HupF_HypC"/>
    <property type="match status" value="1"/>
</dbReference>
<evidence type="ECO:0008006" key="4">
    <source>
        <dbReference type="Google" id="ProtNLM"/>
    </source>
</evidence>
<accession>A0A7D6BCA3</accession>
<proteinExistence type="inferred from homology"/>
<evidence type="ECO:0000313" key="3">
    <source>
        <dbReference type="Proteomes" id="UP000510821"/>
    </source>
</evidence>
<dbReference type="KEGG" id="flt:Sv326_0764"/>
<organism evidence="2 3">
    <name type="scientific">Fermentimicrarchaeum limneticum</name>
    <dbReference type="NCBI Taxonomy" id="2795018"/>
    <lineage>
        <taxon>Archaea</taxon>
        <taxon>Candidatus Micrarchaeota</taxon>
        <taxon>Candidatus Fermentimicrarchaeales</taxon>
        <taxon>Candidatus Fermentimicrarchaeaceae</taxon>
        <taxon>Candidatus Fermentimicrarchaeum</taxon>
    </lineage>
</organism>
<evidence type="ECO:0000256" key="1">
    <source>
        <dbReference type="ARBA" id="ARBA00006018"/>
    </source>
</evidence>
<dbReference type="Gene3D" id="2.30.30.140">
    <property type="match status" value="1"/>
</dbReference>
<dbReference type="AlphaFoldDB" id="A0A7D6BCA3"/>
<reference evidence="3" key="1">
    <citation type="submission" date="2020-07" db="EMBL/GenBank/DDBJ databases">
        <title>Metabolic diversity and evolutionary history of the archaeal phylum ###Micrarchaeota### uncovered from a freshwater lake metagenome.</title>
        <authorList>
            <person name="Kadnikov V.V."/>
            <person name="Savvichev A.S."/>
            <person name="Mardanov A.V."/>
            <person name="Beletsky A.V."/>
            <person name="Chupakov A.V."/>
            <person name="Kokryatskaya N.M."/>
            <person name="Pimenov N.V."/>
            <person name="Ravin N.V."/>
        </authorList>
    </citation>
    <scope>NUCLEOTIDE SEQUENCE [LARGE SCALE GENOMIC DNA]</scope>
</reference>
<protein>
    <recommendedName>
        <fullName evidence="4">HypC/HybG/HupF family hydrogenase formation chaperone</fullName>
    </recommendedName>
</protein>
<dbReference type="Proteomes" id="UP000510821">
    <property type="component" value="Chromosome"/>
</dbReference>
<gene>
    <name evidence="2" type="ORF">Sv326_0764</name>
</gene>
<comment type="similarity">
    <text evidence="1">Belongs to the HupF/HypC family.</text>
</comment>